<dbReference type="EMBL" id="JAMSKV010000011">
    <property type="protein sequence ID" value="MCQ8279251.1"/>
    <property type="molecule type" value="Genomic_DNA"/>
</dbReference>
<proteinExistence type="predicted"/>
<reference evidence="2 3" key="1">
    <citation type="submission" date="2022-06" db="EMBL/GenBank/DDBJ databases">
        <title>Endosaccharibacter gen. nov., sp. nov., endophytic bacteria isolated from sugarcane.</title>
        <authorList>
            <person name="Pitiwittayakul N."/>
            <person name="Yukphan P."/>
            <person name="Charoenyingcharoen P."/>
            <person name="Tanasupawat S."/>
        </authorList>
    </citation>
    <scope>NUCLEOTIDE SEQUENCE [LARGE SCALE GENOMIC DNA]</scope>
    <source>
        <strain evidence="2 3">KSS8</strain>
    </source>
</reference>
<evidence type="ECO:0000256" key="1">
    <source>
        <dbReference type="SAM" id="MobiDB-lite"/>
    </source>
</evidence>
<comment type="caution">
    <text evidence="2">The sequence shown here is derived from an EMBL/GenBank/DDBJ whole genome shotgun (WGS) entry which is preliminary data.</text>
</comment>
<gene>
    <name evidence="2" type="ORF">NFI95_12435</name>
</gene>
<protein>
    <submittedName>
        <fullName evidence="2">Uncharacterized protein</fullName>
    </submittedName>
</protein>
<feature type="region of interest" description="Disordered" evidence="1">
    <location>
        <begin position="187"/>
        <end position="206"/>
    </location>
</feature>
<sequence>MDRIAARLISRLKGGVQPAFRGGARGVMFGDDAPIWRFLRSLDLQQDPIRCRTASDGRFAIEVFPALALPALIPELVERGRGAKYNPSVRKFTEDDWRIVCDGLASAAERLGLGELARWSRSQGALEKPRKGDQDRLDAAICLLIATHWRLAPPEDGLMIGDLATGYVVTPTTPAISIILAGAQRSSRPIRGTSHDAGQSTSPDIADQEQKTVVRGVHQMAAPVPDRRTAERVDPIALRAILIAVARQQALLTYGDVAAALGFRFHQGFVASLLAAFRTVSRENIRRGEPQLMGLVVSKGTGTPGAGFFSMMRSIGRAGETDALFRQERERCFSFNWPDRAPTT</sequence>
<dbReference type="Proteomes" id="UP001524587">
    <property type="component" value="Unassembled WGS sequence"/>
</dbReference>
<name>A0ABT1W8M9_9PROT</name>
<evidence type="ECO:0000313" key="3">
    <source>
        <dbReference type="Proteomes" id="UP001524587"/>
    </source>
</evidence>
<evidence type="ECO:0000313" key="2">
    <source>
        <dbReference type="EMBL" id="MCQ8279251.1"/>
    </source>
</evidence>
<organism evidence="2 3">
    <name type="scientific">Endosaccharibacter trunci</name>
    <dbReference type="NCBI Taxonomy" id="2812733"/>
    <lineage>
        <taxon>Bacteria</taxon>
        <taxon>Pseudomonadati</taxon>
        <taxon>Pseudomonadota</taxon>
        <taxon>Alphaproteobacteria</taxon>
        <taxon>Acetobacterales</taxon>
        <taxon>Acetobacteraceae</taxon>
        <taxon>Endosaccharibacter</taxon>
    </lineage>
</organism>
<dbReference type="RefSeq" id="WP_422864742.1">
    <property type="nucleotide sequence ID" value="NZ_JAMSKV010000011.1"/>
</dbReference>
<accession>A0ABT1W8M9</accession>
<keyword evidence="3" id="KW-1185">Reference proteome</keyword>